<dbReference type="Pfam" id="PF02744">
    <property type="entry name" value="GalP_UDP_tr_C"/>
    <property type="match status" value="1"/>
</dbReference>
<dbReference type="InterPro" id="IPR005850">
    <property type="entry name" value="GalP_Utransf_C"/>
</dbReference>
<dbReference type="GO" id="GO:0008108">
    <property type="term" value="F:UDP-glucose:hexose-1-phosphate uridylyltransferase activity"/>
    <property type="evidence" value="ECO:0007669"/>
    <property type="project" value="UniProtKB-EC"/>
</dbReference>
<evidence type="ECO:0000256" key="12">
    <source>
        <dbReference type="ARBA" id="ARBA00023277"/>
    </source>
</evidence>
<evidence type="ECO:0000256" key="11">
    <source>
        <dbReference type="ARBA" id="ARBA00023144"/>
    </source>
</evidence>
<evidence type="ECO:0000256" key="5">
    <source>
        <dbReference type="ARBA" id="ARBA00012384"/>
    </source>
</evidence>
<evidence type="ECO:0000256" key="14">
    <source>
        <dbReference type="RuleBase" id="RU000506"/>
    </source>
</evidence>
<evidence type="ECO:0000256" key="10">
    <source>
        <dbReference type="ARBA" id="ARBA00022833"/>
    </source>
</evidence>
<evidence type="ECO:0000256" key="4">
    <source>
        <dbReference type="ARBA" id="ARBA00010951"/>
    </source>
</evidence>
<protein>
    <recommendedName>
        <fullName evidence="6 13">Galactose-1-phosphate uridylyltransferase</fullName>
        <ecNumber evidence="5 13">2.7.7.12</ecNumber>
    </recommendedName>
</protein>
<evidence type="ECO:0000256" key="1">
    <source>
        <dbReference type="ARBA" id="ARBA00001107"/>
    </source>
</evidence>
<dbReference type="NCBIfam" id="TIGR00209">
    <property type="entry name" value="galT_1"/>
    <property type="match status" value="1"/>
</dbReference>
<dbReference type="Proteomes" id="UP001589748">
    <property type="component" value="Unassembled WGS sequence"/>
</dbReference>
<keyword evidence="9 14" id="KW-0479">Metal-binding</keyword>
<proteinExistence type="inferred from homology"/>
<dbReference type="EC" id="2.7.7.12" evidence="5 13"/>
<evidence type="ECO:0000256" key="15">
    <source>
        <dbReference type="SAM" id="MobiDB-lite"/>
    </source>
</evidence>
<dbReference type="InterPro" id="IPR019779">
    <property type="entry name" value="GalP_UDPtransf1_His-AS"/>
</dbReference>
<dbReference type="Pfam" id="PF01087">
    <property type="entry name" value="GalP_UDP_transf"/>
    <property type="match status" value="1"/>
</dbReference>
<evidence type="ECO:0000259" key="17">
    <source>
        <dbReference type="Pfam" id="PF02744"/>
    </source>
</evidence>
<evidence type="ECO:0000259" key="16">
    <source>
        <dbReference type="Pfam" id="PF01087"/>
    </source>
</evidence>
<keyword evidence="19" id="KW-1185">Reference proteome</keyword>
<name>A0ABV5LT56_9ACTN</name>
<comment type="catalytic activity">
    <reaction evidence="1 14">
        <text>alpha-D-galactose 1-phosphate + UDP-alpha-D-glucose = alpha-D-glucose 1-phosphate + UDP-alpha-D-galactose</text>
        <dbReference type="Rhea" id="RHEA:13989"/>
        <dbReference type="ChEBI" id="CHEBI:58336"/>
        <dbReference type="ChEBI" id="CHEBI:58601"/>
        <dbReference type="ChEBI" id="CHEBI:58885"/>
        <dbReference type="ChEBI" id="CHEBI:66914"/>
        <dbReference type="EC" id="2.7.7.12"/>
    </reaction>
</comment>
<dbReference type="RefSeq" id="WP_380139391.1">
    <property type="nucleotide sequence ID" value="NZ_JBHLUI010000010.1"/>
</dbReference>
<dbReference type="InterPro" id="IPR001937">
    <property type="entry name" value="GalP_UDPtransf1"/>
</dbReference>
<accession>A0ABV5LT56</accession>
<evidence type="ECO:0000256" key="3">
    <source>
        <dbReference type="ARBA" id="ARBA00004947"/>
    </source>
</evidence>
<dbReference type="InterPro" id="IPR036265">
    <property type="entry name" value="HIT-like_sf"/>
</dbReference>
<evidence type="ECO:0000256" key="6">
    <source>
        <dbReference type="ARBA" id="ARBA00016340"/>
    </source>
</evidence>
<dbReference type="PROSITE" id="PS00117">
    <property type="entry name" value="GAL_P_UDP_TRANSF_I"/>
    <property type="match status" value="1"/>
</dbReference>
<comment type="cofactor">
    <cofactor evidence="2">
        <name>Zn(2+)</name>
        <dbReference type="ChEBI" id="CHEBI:29105"/>
    </cofactor>
</comment>
<evidence type="ECO:0000256" key="8">
    <source>
        <dbReference type="ARBA" id="ARBA00022695"/>
    </source>
</evidence>
<comment type="caution">
    <text evidence="18">The sequence shown here is derived from an EMBL/GenBank/DDBJ whole genome shotgun (WGS) entry which is preliminary data.</text>
</comment>
<dbReference type="EMBL" id="JBHMDM010000005">
    <property type="protein sequence ID" value="MFB9377265.1"/>
    <property type="molecule type" value="Genomic_DNA"/>
</dbReference>
<dbReference type="PIRSF" id="PIRSF000808">
    <property type="entry name" value="GalT"/>
    <property type="match status" value="1"/>
</dbReference>
<dbReference type="PANTHER" id="PTHR11943">
    <property type="entry name" value="GALACTOSE-1-PHOSPHATE URIDYLYLTRANSFERASE"/>
    <property type="match status" value="1"/>
</dbReference>
<evidence type="ECO:0000256" key="2">
    <source>
        <dbReference type="ARBA" id="ARBA00001947"/>
    </source>
</evidence>
<dbReference type="SUPFAM" id="SSF54197">
    <property type="entry name" value="HIT-like"/>
    <property type="match status" value="2"/>
</dbReference>
<sequence>MADGRELLYFDDTEPWLSGERPRDAVDHRPLPHADDVVRGGSQLRFDPLTGDWIAMASHRNDRTLMPPPDEDPLAPTRPGKFPTEIPDDSYDVVVFENRFPSFSPRVGGEHSLVDGEELFPVRPATGRCEVICFSSEPSGSFGGLDPRRARTVVEAWVDRTRELLALDGVEQVFCFENRGTEIGVTLPHPHGQIYAYPYVTPKSAQMLRRAVEHREATGRNLFRDVVAAERRAGTRVVTTSEHWVAYVPAAARWPVELHLAPLRDDVRDLTGLSEVEKADLVPMYLDLLGRLDRYYPDPHPLPYISGWHQAPAGTAGEEFRLHLQLFSVLRGPGKLKYLAGSESGMAAWINDTTPERVAERLREVAP</sequence>
<evidence type="ECO:0000313" key="18">
    <source>
        <dbReference type="EMBL" id="MFB9377265.1"/>
    </source>
</evidence>
<keyword evidence="7 14" id="KW-0808">Transferase</keyword>
<comment type="pathway">
    <text evidence="3 14">Carbohydrate metabolism; galactose metabolism.</text>
</comment>
<evidence type="ECO:0000256" key="9">
    <source>
        <dbReference type="ARBA" id="ARBA00022723"/>
    </source>
</evidence>
<evidence type="ECO:0000313" key="19">
    <source>
        <dbReference type="Proteomes" id="UP001589748"/>
    </source>
</evidence>
<evidence type="ECO:0000256" key="13">
    <source>
        <dbReference type="NCBIfam" id="TIGR00209"/>
    </source>
</evidence>
<dbReference type="Gene3D" id="3.30.428.10">
    <property type="entry name" value="HIT-like"/>
    <property type="match status" value="2"/>
</dbReference>
<dbReference type="PANTHER" id="PTHR11943:SF1">
    <property type="entry name" value="GALACTOSE-1-PHOSPHATE URIDYLYLTRANSFERASE"/>
    <property type="match status" value="1"/>
</dbReference>
<feature type="region of interest" description="Disordered" evidence="15">
    <location>
        <begin position="61"/>
        <end position="83"/>
    </location>
</feature>
<feature type="domain" description="Galactose-1-phosphate uridyl transferase C-terminal" evidence="17">
    <location>
        <begin position="216"/>
        <end position="365"/>
    </location>
</feature>
<feature type="domain" description="Galactose-1-phosphate uridyl transferase N-terminal" evidence="16">
    <location>
        <begin position="42"/>
        <end position="200"/>
    </location>
</feature>
<keyword evidence="8 14" id="KW-0548">Nucleotidyltransferase</keyword>
<organism evidence="18 19">
    <name type="scientific">Kineococcus gynurae</name>
    <dbReference type="NCBI Taxonomy" id="452979"/>
    <lineage>
        <taxon>Bacteria</taxon>
        <taxon>Bacillati</taxon>
        <taxon>Actinomycetota</taxon>
        <taxon>Actinomycetes</taxon>
        <taxon>Kineosporiales</taxon>
        <taxon>Kineosporiaceae</taxon>
        <taxon>Kineococcus</taxon>
    </lineage>
</organism>
<evidence type="ECO:0000256" key="7">
    <source>
        <dbReference type="ARBA" id="ARBA00022679"/>
    </source>
</evidence>
<keyword evidence="10" id="KW-0862">Zinc</keyword>
<dbReference type="InterPro" id="IPR005849">
    <property type="entry name" value="GalP_Utransf_N"/>
</dbReference>
<gene>
    <name evidence="18" type="primary">galT</name>
    <name evidence="18" type="ORF">ACFFVI_09805</name>
</gene>
<keyword evidence="12 14" id="KW-0119">Carbohydrate metabolism</keyword>
<keyword evidence="11 14" id="KW-0299">Galactose metabolism</keyword>
<reference evidence="18 19" key="1">
    <citation type="submission" date="2024-09" db="EMBL/GenBank/DDBJ databases">
        <authorList>
            <person name="Sun Q."/>
            <person name="Mori K."/>
        </authorList>
    </citation>
    <scope>NUCLEOTIDE SEQUENCE [LARGE SCALE GENOMIC DNA]</scope>
    <source>
        <strain evidence="18 19">TISTR 1856</strain>
    </source>
</reference>
<comment type="similarity">
    <text evidence="4 14">Belongs to the galactose-1-phosphate uridylyltransferase type 1 family.</text>
</comment>